<dbReference type="Proteomes" id="UP001143486">
    <property type="component" value="Unassembled WGS sequence"/>
</dbReference>
<keyword evidence="3" id="KW-1185">Reference proteome</keyword>
<reference evidence="2" key="1">
    <citation type="journal article" date="2014" name="Int. J. Syst. Evol. Microbiol.">
        <title>Complete genome sequence of Corynebacterium casei LMG S-19264T (=DSM 44701T), isolated from a smear-ripened cheese.</title>
        <authorList>
            <consortium name="US DOE Joint Genome Institute (JGI-PGF)"/>
            <person name="Walter F."/>
            <person name="Albersmeier A."/>
            <person name="Kalinowski J."/>
            <person name="Ruckert C."/>
        </authorList>
    </citation>
    <scope>NUCLEOTIDE SEQUENCE</scope>
    <source>
        <strain evidence="2">VKM B-1513</strain>
    </source>
</reference>
<dbReference type="CDD" id="cd03196">
    <property type="entry name" value="GST_C_5"/>
    <property type="match status" value="1"/>
</dbReference>
<gene>
    <name evidence="2" type="ORF">GCM10017621_05370</name>
</gene>
<dbReference type="InterPro" id="IPR040079">
    <property type="entry name" value="Glutathione_S-Trfase"/>
</dbReference>
<dbReference type="SFLD" id="SFLDS00019">
    <property type="entry name" value="Glutathione_Transferase_(cytos"/>
    <property type="match status" value="1"/>
</dbReference>
<dbReference type="RefSeq" id="WP_271185422.1">
    <property type="nucleotide sequence ID" value="NZ_BSFE01000001.1"/>
</dbReference>
<dbReference type="EMBL" id="BSFE01000001">
    <property type="protein sequence ID" value="GLK51029.1"/>
    <property type="molecule type" value="Genomic_DNA"/>
</dbReference>
<evidence type="ECO:0000313" key="2">
    <source>
        <dbReference type="EMBL" id="GLK51029.1"/>
    </source>
</evidence>
<protein>
    <submittedName>
        <fullName evidence="2">Glutathione S-transferase</fullName>
    </submittedName>
</protein>
<dbReference type="AlphaFoldDB" id="A0A9W6MMP1"/>
<accession>A0A9W6MMP1</accession>
<dbReference type="PROSITE" id="PS50404">
    <property type="entry name" value="GST_NTER"/>
    <property type="match status" value="1"/>
</dbReference>
<reference evidence="2" key="2">
    <citation type="submission" date="2023-01" db="EMBL/GenBank/DDBJ databases">
        <authorList>
            <person name="Sun Q."/>
            <person name="Evtushenko L."/>
        </authorList>
    </citation>
    <scope>NUCLEOTIDE SEQUENCE</scope>
    <source>
        <strain evidence="2">VKM B-1513</strain>
    </source>
</reference>
<dbReference type="CDD" id="cd03060">
    <property type="entry name" value="GST_N_Omega_like"/>
    <property type="match status" value="1"/>
</dbReference>
<organism evidence="2 3">
    <name type="scientific">Maricaulis virginensis</name>
    <dbReference type="NCBI Taxonomy" id="144022"/>
    <lineage>
        <taxon>Bacteria</taxon>
        <taxon>Pseudomonadati</taxon>
        <taxon>Pseudomonadota</taxon>
        <taxon>Alphaproteobacteria</taxon>
        <taxon>Maricaulales</taxon>
        <taxon>Maricaulaceae</taxon>
        <taxon>Maricaulis</taxon>
    </lineage>
</organism>
<dbReference type="Pfam" id="PF13417">
    <property type="entry name" value="GST_N_3"/>
    <property type="match status" value="1"/>
</dbReference>
<feature type="domain" description="GST N-terminal" evidence="1">
    <location>
        <begin position="4"/>
        <end position="83"/>
    </location>
</feature>
<dbReference type="Gene3D" id="3.40.30.10">
    <property type="entry name" value="Glutaredoxin"/>
    <property type="match status" value="1"/>
</dbReference>
<name>A0A9W6MMP1_9PROT</name>
<proteinExistence type="predicted"/>
<dbReference type="Gene3D" id="1.20.1050.10">
    <property type="match status" value="1"/>
</dbReference>
<dbReference type="PANTHER" id="PTHR43968:SF6">
    <property type="entry name" value="GLUTATHIONE S-TRANSFERASE OMEGA"/>
    <property type="match status" value="1"/>
</dbReference>
<evidence type="ECO:0000313" key="3">
    <source>
        <dbReference type="Proteomes" id="UP001143486"/>
    </source>
</evidence>
<evidence type="ECO:0000259" key="1">
    <source>
        <dbReference type="PROSITE" id="PS50404"/>
    </source>
</evidence>
<dbReference type="SUPFAM" id="SSF52833">
    <property type="entry name" value="Thioredoxin-like"/>
    <property type="match status" value="1"/>
</dbReference>
<comment type="caution">
    <text evidence="2">The sequence shown here is derived from an EMBL/GenBank/DDBJ whole genome shotgun (WGS) entry which is preliminary data.</text>
</comment>
<dbReference type="Pfam" id="PF13410">
    <property type="entry name" value="GST_C_2"/>
    <property type="match status" value="1"/>
</dbReference>
<dbReference type="InterPro" id="IPR036282">
    <property type="entry name" value="Glutathione-S-Trfase_C_sf"/>
</dbReference>
<dbReference type="PROSITE" id="PS51354">
    <property type="entry name" value="GLUTAREDOXIN_2"/>
    <property type="match status" value="1"/>
</dbReference>
<dbReference type="SUPFAM" id="SSF47616">
    <property type="entry name" value="GST C-terminal domain-like"/>
    <property type="match status" value="1"/>
</dbReference>
<dbReference type="InterPro" id="IPR050983">
    <property type="entry name" value="GST_Omega/HSP26"/>
</dbReference>
<dbReference type="GO" id="GO:0005737">
    <property type="term" value="C:cytoplasm"/>
    <property type="evidence" value="ECO:0007669"/>
    <property type="project" value="TreeGrafter"/>
</dbReference>
<dbReference type="InterPro" id="IPR004045">
    <property type="entry name" value="Glutathione_S-Trfase_N"/>
</dbReference>
<dbReference type="InterPro" id="IPR036249">
    <property type="entry name" value="Thioredoxin-like_sf"/>
</dbReference>
<dbReference type="PANTHER" id="PTHR43968">
    <property type="match status" value="1"/>
</dbReference>
<sequence>MSAGAPILYSFRRCPYAMRARLALHAAGIAVEHREILLRDKPQAMLDASPKGTVPVLVLPDGRVLEESLDVAHWALAQNDPEDWLAPGDEMAPLIARCDGDFKHHLDRYKYATRHDTDPAEHFEAGSAFLAELDARLSGGGQLFGARMSLADAAIFPFVRQFAHTDREAFDGLGLSGVSRWLDDHLASPRFAAVMAKHPLWSPDGPTG</sequence>